<dbReference type="EMBL" id="AOMT01000043">
    <property type="protein sequence ID" value="KDN24294.1"/>
    <property type="molecule type" value="Genomic_DNA"/>
</dbReference>
<evidence type="ECO:0000313" key="1">
    <source>
        <dbReference type="EMBL" id="KDN24294.1"/>
    </source>
</evidence>
<gene>
    <name evidence="1" type="ORF">MBO_09118</name>
</gene>
<dbReference type="RefSeq" id="WP_036366924.1">
    <property type="nucleotide sequence ID" value="NZ_AOMT01000043.1"/>
</dbReference>
<reference evidence="1 2" key="1">
    <citation type="journal article" date="2014" name="Genome Announc.">
        <title>Draft Genome Sequence of Moraxella bovoculi Strain 237T (ATCC BAA-1259T) Isolated from a Calf with Infectious Bovine Keratoconjunctivitis.</title>
        <authorList>
            <person name="Calcutt M.J."/>
            <person name="Foecking M.F."/>
            <person name="Martin N.T."/>
            <person name="Mhlanga-Mutangadura T."/>
            <person name="Reilly T.J."/>
        </authorList>
    </citation>
    <scope>NUCLEOTIDE SEQUENCE [LARGE SCALE GENOMIC DNA]</scope>
    <source>
        <strain evidence="1 2">237</strain>
    </source>
</reference>
<comment type="caution">
    <text evidence="1">The sequence shown here is derived from an EMBL/GenBank/DDBJ whole genome shotgun (WGS) entry which is preliminary data.</text>
</comment>
<accession>A0A066UJG1</accession>
<dbReference type="Proteomes" id="UP000035860">
    <property type="component" value="Unassembled WGS sequence"/>
</dbReference>
<name>A0A066UJG1_9GAMM</name>
<keyword evidence="2" id="KW-1185">Reference proteome</keyword>
<protein>
    <submittedName>
        <fullName evidence="1">Uncharacterized protein</fullName>
    </submittedName>
</protein>
<proteinExistence type="predicted"/>
<sequence length="62" mass="6925">MTQTSATIKHHTPKTQREAGFLPILGVCYAHLCLSTTSPYTRILLMIAKLEQVDLALKFILP</sequence>
<dbReference type="AlphaFoldDB" id="A0A066UJG1"/>
<evidence type="ECO:0000313" key="2">
    <source>
        <dbReference type="Proteomes" id="UP000035860"/>
    </source>
</evidence>
<organism evidence="1 2">
    <name type="scientific">Moraxella bovoculi 237</name>
    <dbReference type="NCBI Taxonomy" id="743974"/>
    <lineage>
        <taxon>Bacteria</taxon>
        <taxon>Pseudomonadati</taxon>
        <taxon>Pseudomonadota</taxon>
        <taxon>Gammaproteobacteria</taxon>
        <taxon>Moraxellales</taxon>
        <taxon>Moraxellaceae</taxon>
        <taxon>Moraxella</taxon>
    </lineage>
</organism>